<reference evidence="2 3" key="1">
    <citation type="submission" date="2018-05" db="EMBL/GenBank/DDBJ databases">
        <title>A metagenomic window into the 2 km-deep terrestrial subsurface aquifer revealed taxonomically and functionally diverse microbial community comprising novel uncultured bacterial lineages.</title>
        <authorList>
            <person name="Kadnikov V.V."/>
            <person name="Mardanov A.V."/>
            <person name="Beletsky A.V."/>
            <person name="Banks D."/>
            <person name="Pimenov N.V."/>
            <person name="Frank Y.A."/>
            <person name="Karnachuk O.V."/>
            <person name="Ravin N.V."/>
        </authorList>
    </citation>
    <scope>NUCLEOTIDE SEQUENCE [LARGE SCALE GENOMIC DNA]</scope>
    <source>
        <strain evidence="2">BY</strain>
    </source>
</reference>
<evidence type="ECO:0000313" key="2">
    <source>
        <dbReference type="EMBL" id="AXA36890.1"/>
    </source>
</evidence>
<protein>
    <submittedName>
        <fullName evidence="2">Para-aminobenzoate synthase, aminase component</fullName>
    </submittedName>
</protein>
<name>A0A2Z4Y6Q3_SUMC1</name>
<dbReference type="GO" id="GO:0000162">
    <property type="term" value="P:L-tryptophan biosynthetic process"/>
    <property type="evidence" value="ECO:0007669"/>
    <property type="project" value="TreeGrafter"/>
</dbReference>
<dbReference type="Pfam" id="PF00425">
    <property type="entry name" value="Chorismate_bind"/>
    <property type="match status" value="1"/>
</dbReference>
<sequence>METHPPDLLPLASFAIFDSFELEENPPDLGGTGALAPPSEWRPLLSRQDYLKAVGRILELIARGETYQVNFTFPLVAEWEADDVEFYHRLVALQPSPQTALLRGNDFGILCASPELFFELAGERLTTRPMKGTTPRGLWPEADAHARASLAASLKDRAENVMIVDLMRNDLGRVCKVGSVHVDTLFSVEQYPTVWQMTSTVRGTCRESLSRIFAALFPCGSVTGTPKIRTMHIIRELEPAARNVYCGAVGWVAPGGRHARFSVPIRTVLADHARRVAYYYIGSGIVADSDPDREYSECLDKARVLTATPLPSFSLLETLRFENGAYCFLDAHLKRLTASAAYFGWDLQTERVRTALESASWVSDSASSASPLRVRLIVSSTGKVSVSATPLPPGQPIWSVRDFGSASALEERPPWRLAVADAPVNSKNVLLYHKTTAREMYESARRAHPAADDVLLWNEEGFVTETTIANLVVEKRPGQFVTPPLACGLLPGILRADLLSRREIEEEPIHLSEVPRARRIFLINSVRGWMRAELISP</sequence>
<dbReference type="NCBIfam" id="TIGR00553">
    <property type="entry name" value="pabB"/>
    <property type="match status" value="1"/>
</dbReference>
<accession>A0A2Z4Y6Q3</accession>
<evidence type="ECO:0000259" key="1">
    <source>
        <dbReference type="Pfam" id="PF00425"/>
    </source>
</evidence>
<organism evidence="2 3">
    <name type="scientific">Sumerlaea chitinivorans</name>
    <dbReference type="NCBI Taxonomy" id="2250252"/>
    <lineage>
        <taxon>Bacteria</taxon>
        <taxon>Candidatus Sumerlaeota</taxon>
        <taxon>Candidatus Sumerlaeia</taxon>
        <taxon>Candidatus Sumerlaeales</taxon>
        <taxon>Candidatus Sumerlaeaceae</taxon>
        <taxon>Candidatus Sumerlaea</taxon>
    </lineage>
</organism>
<dbReference type="GO" id="GO:0046820">
    <property type="term" value="F:4-amino-4-deoxychorismate synthase activity"/>
    <property type="evidence" value="ECO:0007669"/>
    <property type="project" value="TreeGrafter"/>
</dbReference>
<dbReference type="KEGG" id="schv:BRCON_2113"/>
<dbReference type="Pfam" id="PF01063">
    <property type="entry name" value="Aminotran_4"/>
    <property type="match status" value="1"/>
</dbReference>
<gene>
    <name evidence="2" type="ORF">BRCON_2113</name>
</gene>
<dbReference type="Gene3D" id="3.60.120.10">
    <property type="entry name" value="Anthranilate synthase"/>
    <property type="match status" value="1"/>
</dbReference>
<dbReference type="AlphaFoldDB" id="A0A2Z4Y6Q3"/>
<dbReference type="SUPFAM" id="SSF56322">
    <property type="entry name" value="ADC synthase"/>
    <property type="match status" value="1"/>
</dbReference>
<dbReference type="EMBL" id="CP030759">
    <property type="protein sequence ID" value="AXA36890.1"/>
    <property type="molecule type" value="Genomic_DNA"/>
</dbReference>
<dbReference type="InterPro" id="IPR019999">
    <property type="entry name" value="Anth_synth_I-like"/>
</dbReference>
<dbReference type="InterPro" id="IPR005802">
    <property type="entry name" value="ADC_synth_comp_1"/>
</dbReference>
<dbReference type="InterPro" id="IPR043132">
    <property type="entry name" value="BCAT-like_C"/>
</dbReference>
<dbReference type="InterPro" id="IPR036038">
    <property type="entry name" value="Aminotransferase-like"/>
</dbReference>
<evidence type="ECO:0000313" key="3">
    <source>
        <dbReference type="Proteomes" id="UP000262583"/>
    </source>
</evidence>
<feature type="domain" description="Chorismate-utilising enzyme C-terminal" evidence="1">
    <location>
        <begin position="47"/>
        <end position="301"/>
    </location>
</feature>
<dbReference type="Proteomes" id="UP000262583">
    <property type="component" value="Chromosome"/>
</dbReference>
<dbReference type="Gene3D" id="3.30.470.10">
    <property type="match status" value="1"/>
</dbReference>
<proteinExistence type="predicted"/>
<dbReference type="Gene3D" id="3.20.10.10">
    <property type="entry name" value="D-amino Acid Aminotransferase, subunit A, domain 2"/>
    <property type="match status" value="1"/>
</dbReference>
<dbReference type="InterPro" id="IPR001544">
    <property type="entry name" value="Aminotrans_IV"/>
</dbReference>
<dbReference type="PANTHER" id="PTHR11236:SF50">
    <property type="entry name" value="AMINODEOXYCHORISMATE SYNTHASE COMPONENT 1"/>
    <property type="match status" value="1"/>
</dbReference>
<dbReference type="InterPro" id="IPR043131">
    <property type="entry name" value="BCAT-like_N"/>
</dbReference>
<dbReference type="SUPFAM" id="SSF56752">
    <property type="entry name" value="D-aminoacid aminotransferase-like PLP-dependent enzymes"/>
    <property type="match status" value="1"/>
</dbReference>
<dbReference type="PANTHER" id="PTHR11236">
    <property type="entry name" value="AMINOBENZOATE/ANTHRANILATE SYNTHASE"/>
    <property type="match status" value="1"/>
</dbReference>
<dbReference type="InterPro" id="IPR005801">
    <property type="entry name" value="ADC_synthase"/>
</dbReference>
<dbReference type="InterPro" id="IPR015890">
    <property type="entry name" value="Chorismate_C"/>
</dbReference>
<dbReference type="GO" id="GO:0009396">
    <property type="term" value="P:folic acid-containing compound biosynthetic process"/>
    <property type="evidence" value="ECO:0007669"/>
    <property type="project" value="InterPro"/>
</dbReference>
<dbReference type="PRINTS" id="PR00095">
    <property type="entry name" value="ANTSNTHASEI"/>
</dbReference>